<dbReference type="GO" id="GO:0005737">
    <property type="term" value="C:cytoplasm"/>
    <property type="evidence" value="ECO:0007669"/>
    <property type="project" value="TreeGrafter"/>
</dbReference>
<evidence type="ECO:0000313" key="8">
    <source>
        <dbReference type="EMBL" id="KAJ7320633.1"/>
    </source>
</evidence>
<dbReference type="EC" id="3.2.1.18" evidence="3"/>
<keyword evidence="6" id="KW-0326">Glycosidase</keyword>
<dbReference type="InterPro" id="IPR011040">
    <property type="entry name" value="Sialidase"/>
</dbReference>
<reference evidence="8" key="1">
    <citation type="journal article" date="2023" name="DNA Res.">
        <title>Chromosome-level genome assembly of Phrynocephalus forsythii using third-generation DNA sequencing and Hi-C analysis.</title>
        <authorList>
            <person name="Qi Y."/>
            <person name="Zhao W."/>
            <person name="Zhao Y."/>
            <person name="Niu C."/>
            <person name="Cao S."/>
            <person name="Zhang Y."/>
        </authorList>
    </citation>
    <scope>NUCLEOTIDE SEQUENCE</scope>
    <source>
        <tissue evidence="8">Muscle</tissue>
    </source>
</reference>
<dbReference type="GO" id="GO:0009313">
    <property type="term" value="P:oligosaccharide catabolic process"/>
    <property type="evidence" value="ECO:0007669"/>
    <property type="project" value="TreeGrafter"/>
</dbReference>
<dbReference type="EMBL" id="JAPFRF010000010">
    <property type="protein sequence ID" value="KAJ7320633.1"/>
    <property type="molecule type" value="Genomic_DNA"/>
</dbReference>
<comment type="similarity">
    <text evidence="2">Belongs to the glycosyl hydrolase 33 family.</text>
</comment>
<protein>
    <recommendedName>
        <fullName evidence="3">exo-alpha-sialidase</fullName>
        <ecNumber evidence="3">3.2.1.18</ecNumber>
    </recommendedName>
</protein>
<dbReference type="AlphaFoldDB" id="A0A9Q1AYZ8"/>
<dbReference type="GO" id="GO:0006689">
    <property type="term" value="P:ganglioside catabolic process"/>
    <property type="evidence" value="ECO:0007669"/>
    <property type="project" value="TreeGrafter"/>
</dbReference>
<dbReference type="GO" id="GO:0016020">
    <property type="term" value="C:membrane"/>
    <property type="evidence" value="ECO:0007669"/>
    <property type="project" value="TreeGrafter"/>
</dbReference>
<feature type="domain" description="Sialidase" evidence="7">
    <location>
        <begin position="40"/>
        <end position="181"/>
    </location>
</feature>
<name>A0A9Q1AYZ8_9SAUR</name>
<keyword evidence="9" id="KW-1185">Reference proteome</keyword>
<evidence type="ECO:0000256" key="4">
    <source>
        <dbReference type="ARBA" id="ARBA00022963"/>
    </source>
</evidence>
<dbReference type="Pfam" id="PF13088">
    <property type="entry name" value="BNR_2"/>
    <property type="match status" value="1"/>
</dbReference>
<dbReference type="SUPFAM" id="SSF50939">
    <property type="entry name" value="Sialidases"/>
    <property type="match status" value="1"/>
</dbReference>
<dbReference type="Gene3D" id="2.120.10.10">
    <property type="match status" value="1"/>
</dbReference>
<keyword evidence="4" id="KW-0442">Lipid degradation</keyword>
<accession>A0A9Q1AYZ8</accession>
<comment type="caution">
    <text evidence="8">The sequence shown here is derived from an EMBL/GenBank/DDBJ whole genome shotgun (WGS) entry which is preliminary data.</text>
</comment>
<dbReference type="CDD" id="cd15482">
    <property type="entry name" value="Sialidase_non-viral"/>
    <property type="match status" value="1"/>
</dbReference>
<dbReference type="PANTHER" id="PTHR10628:SF23">
    <property type="entry name" value="SIALIDASE-3"/>
    <property type="match status" value="1"/>
</dbReference>
<keyword evidence="6" id="KW-0378">Hydrolase</keyword>
<evidence type="ECO:0000256" key="1">
    <source>
        <dbReference type="ARBA" id="ARBA00000427"/>
    </source>
</evidence>
<evidence type="ECO:0000259" key="7">
    <source>
        <dbReference type="Pfam" id="PF13088"/>
    </source>
</evidence>
<evidence type="ECO:0000313" key="9">
    <source>
        <dbReference type="Proteomes" id="UP001142489"/>
    </source>
</evidence>
<proteinExistence type="inferred from homology"/>
<evidence type="ECO:0000256" key="5">
    <source>
        <dbReference type="ARBA" id="ARBA00023277"/>
    </source>
</evidence>
<keyword evidence="5" id="KW-0119">Carbohydrate metabolism</keyword>
<dbReference type="Proteomes" id="UP001142489">
    <property type="component" value="Unassembled WGS sequence"/>
</dbReference>
<comment type="catalytic activity">
    <reaction evidence="1">
        <text>Hydrolysis of alpha-(2-&gt;3)-, alpha-(2-&gt;6)-, alpha-(2-&gt;8)- glycosidic linkages of terminal sialic acid residues in oligosaccharides, glycoproteins, glycolipids, colominic acid and synthetic substrates.</text>
        <dbReference type="EC" id="3.2.1.18"/>
    </reaction>
</comment>
<evidence type="ECO:0000256" key="6">
    <source>
        <dbReference type="ARBA" id="ARBA00023295"/>
    </source>
</evidence>
<evidence type="ECO:0000256" key="2">
    <source>
        <dbReference type="ARBA" id="ARBA00009348"/>
    </source>
</evidence>
<dbReference type="PANTHER" id="PTHR10628">
    <property type="entry name" value="SIALIDASE"/>
    <property type="match status" value="1"/>
</dbReference>
<dbReference type="GO" id="GO:0004308">
    <property type="term" value="F:exo-alpha-sialidase activity"/>
    <property type="evidence" value="ECO:0007669"/>
    <property type="project" value="UniProtKB-EC"/>
</dbReference>
<dbReference type="InterPro" id="IPR036278">
    <property type="entry name" value="Sialidase_sf"/>
</dbReference>
<organism evidence="8 9">
    <name type="scientific">Phrynocephalus forsythii</name>
    <dbReference type="NCBI Taxonomy" id="171643"/>
    <lineage>
        <taxon>Eukaryota</taxon>
        <taxon>Metazoa</taxon>
        <taxon>Chordata</taxon>
        <taxon>Craniata</taxon>
        <taxon>Vertebrata</taxon>
        <taxon>Euteleostomi</taxon>
        <taxon>Lepidosauria</taxon>
        <taxon>Squamata</taxon>
        <taxon>Bifurcata</taxon>
        <taxon>Unidentata</taxon>
        <taxon>Episquamata</taxon>
        <taxon>Toxicofera</taxon>
        <taxon>Iguania</taxon>
        <taxon>Acrodonta</taxon>
        <taxon>Agamidae</taxon>
        <taxon>Agaminae</taxon>
        <taxon>Phrynocephalus</taxon>
    </lineage>
</organism>
<sequence length="283" mass="30815">MSEPQAGSGKVTLFRQAAPGGLTYRIPALLYLPSQSAFLAFAEKRASFRDEHAEFLVMRRGQKDGSSVQWGPVEALETAMLPGHRTMNPCPVYDRTTGTVFLFFISVQTHISEWHQIQTGMNAARLCCVTSQDGGRTWSPATDLTERAIGEELSRWATFAVGPGHGVQLSSGRLVVPAYAYYIHKRSSGDKGSLQRIPIASYCTVMTAGRVGPVASFWRVCRPPSAKWLRCPTRTTAKSYTAVPAVLNGAGQKPSPCLTETGLRNPICAQSCVSRRMDAKEAS</sequence>
<dbReference type="OrthoDB" id="2739686at2759"/>
<gene>
    <name evidence="8" type="ORF">JRQ81_020144</name>
</gene>
<keyword evidence="4" id="KW-0443">Lipid metabolism</keyword>
<evidence type="ECO:0000256" key="3">
    <source>
        <dbReference type="ARBA" id="ARBA00012733"/>
    </source>
</evidence>
<dbReference type="InterPro" id="IPR026856">
    <property type="entry name" value="Sialidase_fam"/>
</dbReference>